<sequence length="164" mass="19285">MFLFIFAFLIEGPRQNFFGEKLCILIILFDFYLYNKQNRVFHAKQPDRLLRLLVTVKQPSKFPMTKVVLLAVICDSCFGIEYYKVNEQYDIDELIRNKAKFDAKTECFLDIGPCNDEFLSYKGTNISLKAALEKNNPKYYGDFLKKYDPDGKYMDKFLKAIADF</sequence>
<evidence type="ECO:0000313" key="2">
    <source>
        <dbReference type="Proteomes" id="UP000324832"/>
    </source>
</evidence>
<protein>
    <submittedName>
        <fullName evidence="1">Uncharacterized protein</fullName>
    </submittedName>
</protein>
<accession>A0A5E4QWH2</accession>
<gene>
    <name evidence="1" type="ORF">LSINAPIS_LOCUS12372</name>
</gene>
<organism evidence="1 2">
    <name type="scientific">Leptidea sinapis</name>
    <dbReference type="NCBI Taxonomy" id="189913"/>
    <lineage>
        <taxon>Eukaryota</taxon>
        <taxon>Metazoa</taxon>
        <taxon>Ecdysozoa</taxon>
        <taxon>Arthropoda</taxon>
        <taxon>Hexapoda</taxon>
        <taxon>Insecta</taxon>
        <taxon>Pterygota</taxon>
        <taxon>Neoptera</taxon>
        <taxon>Endopterygota</taxon>
        <taxon>Lepidoptera</taxon>
        <taxon>Glossata</taxon>
        <taxon>Ditrysia</taxon>
        <taxon>Papilionoidea</taxon>
        <taxon>Pieridae</taxon>
        <taxon>Dismorphiinae</taxon>
        <taxon>Leptidea</taxon>
    </lineage>
</organism>
<proteinExistence type="predicted"/>
<reference evidence="1 2" key="1">
    <citation type="submission" date="2017-07" db="EMBL/GenBank/DDBJ databases">
        <authorList>
            <person name="Talla V."/>
            <person name="Backstrom N."/>
        </authorList>
    </citation>
    <scope>NUCLEOTIDE SEQUENCE [LARGE SCALE GENOMIC DNA]</scope>
</reference>
<dbReference type="Proteomes" id="UP000324832">
    <property type="component" value="Unassembled WGS sequence"/>
</dbReference>
<dbReference type="EMBL" id="FZQP02005778">
    <property type="protein sequence ID" value="VVD02092.1"/>
    <property type="molecule type" value="Genomic_DNA"/>
</dbReference>
<dbReference type="AlphaFoldDB" id="A0A5E4QWH2"/>
<name>A0A5E4QWH2_9NEOP</name>
<keyword evidence="2" id="KW-1185">Reference proteome</keyword>
<evidence type="ECO:0000313" key="1">
    <source>
        <dbReference type="EMBL" id="VVD02092.1"/>
    </source>
</evidence>
<dbReference type="InterPro" id="IPR036682">
    <property type="entry name" value="OS_D_A10/PebIII_sf"/>
</dbReference>
<dbReference type="SUPFAM" id="SSF100910">
    <property type="entry name" value="Chemosensory protein Csp2"/>
    <property type="match status" value="1"/>
</dbReference>